<proteinExistence type="predicted"/>
<dbReference type="GO" id="GO:0003008">
    <property type="term" value="P:system process"/>
    <property type="evidence" value="ECO:0007669"/>
    <property type="project" value="UniProtKB-ARBA"/>
</dbReference>
<dbReference type="Pfam" id="PF02893">
    <property type="entry name" value="GRAM"/>
    <property type="match status" value="2"/>
</dbReference>
<protein>
    <recommendedName>
        <fullName evidence="4">Rab-GAP TBC domain-containing protein</fullName>
    </recommendedName>
</protein>
<dbReference type="SMART" id="SM00164">
    <property type="entry name" value="TBC"/>
    <property type="match status" value="1"/>
</dbReference>
<dbReference type="FunFam" id="2.30.29.30:FF:000013">
    <property type="entry name" value="Putative TBC1 domain family member 8B"/>
    <property type="match status" value="1"/>
</dbReference>
<dbReference type="GO" id="GO:0005096">
    <property type="term" value="F:GTPase activator activity"/>
    <property type="evidence" value="ECO:0007669"/>
    <property type="project" value="UniProtKB-KW"/>
</dbReference>
<evidence type="ECO:0000259" key="4">
    <source>
        <dbReference type="PROSITE" id="PS50086"/>
    </source>
</evidence>
<evidence type="ECO:0000256" key="1">
    <source>
        <dbReference type="ARBA" id="ARBA00022468"/>
    </source>
</evidence>
<dbReference type="AlphaFoldDB" id="A0A2A2J4W8"/>
<feature type="region of interest" description="Disordered" evidence="3">
    <location>
        <begin position="910"/>
        <end position="931"/>
    </location>
</feature>
<dbReference type="PROSITE" id="PS50086">
    <property type="entry name" value="TBC_RABGAP"/>
    <property type="match status" value="1"/>
</dbReference>
<dbReference type="InterPro" id="IPR000195">
    <property type="entry name" value="Rab-GAP-TBC_dom"/>
</dbReference>
<dbReference type="InterPro" id="IPR011993">
    <property type="entry name" value="PH-like_dom_sf"/>
</dbReference>
<dbReference type="PANTHER" id="PTHR47666:SF1">
    <property type="entry name" value="PROTEIN VASCULAR ASSOCIATED DEATH 1, CHLOROPLASTIC"/>
    <property type="match status" value="1"/>
</dbReference>
<evidence type="ECO:0000313" key="6">
    <source>
        <dbReference type="Proteomes" id="UP000218231"/>
    </source>
</evidence>
<evidence type="ECO:0000313" key="5">
    <source>
        <dbReference type="EMBL" id="PAV56532.1"/>
    </source>
</evidence>
<sequence length="931" mass="107580">MWVKPKHVVSTSFWHTDAQNAYFKLQRRKGHGTSGFGAILVGTIDSIFDTRPAPFRLIYDFESEDLHITIVLAVGMNKEEIQTHWDYIEKELLKSIENMTTERDIRNYVTMQVESFVKDSEISLPQNDELDPVTTRSALQKFHELFSLPQDERLVNYYKCCYKKGLLPNQGDIYLSINFLCFYSFIMGNEIKIKLKWTDILNLEKSTSMFLPPSIVVKTRDETYTFSMFLNFDETFKIMSQLANFAMRQLIEEEGYCEDSQLRRKALMESDRTRAQKTTTSFLKRDLDARHRSEKYRCQFNLPHTEKLDGNTECRLFTPYDKRHVIGTLYISPNFICFASRTERLVSLILPIVEMSSVEEYTTTGAEGRQRGILICLKNATAVVFSIVPDRDRCLAKITTFIERRKINDTMKLAKESTRKNSASSSSSSPIKTLDYALVDRYPFGVDVDEKSKKKWERYFEEYGRGNCMYRTVDLHRLLLEGVPIALRGEIWMVCSGAAAEMALNKGYYEEILKKNEGVFSIALEEIERDLHRSLPEHPAFQKGPGIDALRRVLTAYAFRNPNIGYCQAMNIVSSVLLLFCKEEEAFWLLVAICERLLPDHYNTKVVGALVDQGVFSELVESFLPSVGFQLSKYHLDDMIALSWFLTLFISAIKFDAAVRILDLFFFEGAKLMFQLALEILRENETELIKCADDSETLRVLSEYTQKIYEGRTNEGSKIAIGELLVWSYRDFGQSFTNEHIERLRLQHRLRVVQSLEDNQMRSIIKSVGKECKFTEEELEMLYNVVKEEHLLSWRNRLGVTMRGKMQALTERPRPDPCNNSQYRVDYDLFRQLFPRLLPWPCSDIFIIRLFRGDALDKLTLFYKCHLPPAFTLSDLDEIMSPDIDMQGKGDEPEVALEAAEMCEPDLITKGTAAAGTSNSDADNFTEMRVS</sequence>
<dbReference type="Gene3D" id="1.10.472.80">
    <property type="entry name" value="Ypt/Rab-GAP domain of gyp1p, domain 3"/>
    <property type="match status" value="1"/>
</dbReference>
<dbReference type="SUPFAM" id="SSF47923">
    <property type="entry name" value="Ypt/Rab-GAP domain of gyp1p"/>
    <property type="match status" value="2"/>
</dbReference>
<reference evidence="5 6" key="1">
    <citation type="journal article" date="2017" name="Curr. Biol.">
        <title>Genome architecture and evolution of a unichromosomal asexual nematode.</title>
        <authorList>
            <person name="Fradin H."/>
            <person name="Zegar C."/>
            <person name="Gutwein M."/>
            <person name="Lucas J."/>
            <person name="Kovtun M."/>
            <person name="Corcoran D."/>
            <person name="Baugh L.R."/>
            <person name="Kiontke K."/>
            <person name="Gunsalus K."/>
            <person name="Fitch D.H."/>
            <person name="Piano F."/>
        </authorList>
    </citation>
    <scope>NUCLEOTIDE SEQUENCE [LARGE SCALE GENOMIC DNA]</scope>
    <source>
        <strain evidence="5">PF1309</strain>
    </source>
</reference>
<dbReference type="EMBL" id="LIAE01010698">
    <property type="protein sequence ID" value="PAV56532.1"/>
    <property type="molecule type" value="Genomic_DNA"/>
</dbReference>
<gene>
    <name evidence="5" type="ORF">WR25_14905</name>
</gene>
<dbReference type="InterPro" id="IPR035969">
    <property type="entry name" value="Rab-GAP_TBC_sf"/>
</dbReference>
<accession>A0A2A2J4W8</accession>
<keyword evidence="2" id="KW-0677">Repeat</keyword>
<dbReference type="Proteomes" id="UP000218231">
    <property type="component" value="Unassembled WGS sequence"/>
</dbReference>
<keyword evidence="6" id="KW-1185">Reference proteome</keyword>
<evidence type="ECO:0000256" key="3">
    <source>
        <dbReference type="SAM" id="MobiDB-lite"/>
    </source>
</evidence>
<dbReference type="PANTHER" id="PTHR47666">
    <property type="entry name" value="PROTEIN VASCULAR ASSOCIATED DEATH 1, CHLOROPLASTIC"/>
    <property type="match status" value="1"/>
</dbReference>
<keyword evidence="1" id="KW-0343">GTPase activation</keyword>
<dbReference type="STRING" id="2018661.A0A2A2J4W8"/>
<name>A0A2A2J4W8_9BILA</name>
<dbReference type="OrthoDB" id="17687at2759"/>
<dbReference type="Gene3D" id="2.30.29.30">
    <property type="entry name" value="Pleckstrin-homology domain (PH domain)/Phosphotyrosine-binding domain (PTB)"/>
    <property type="match status" value="2"/>
</dbReference>
<comment type="caution">
    <text evidence="5">The sequence shown here is derived from an EMBL/GenBank/DDBJ whole genome shotgun (WGS) entry which is preliminary data.</text>
</comment>
<dbReference type="InterPro" id="IPR004182">
    <property type="entry name" value="GRAM"/>
</dbReference>
<dbReference type="Gene3D" id="1.10.10.750">
    <property type="entry name" value="Ypt/Rab-GAP domain of gyp1p, domain 1"/>
    <property type="match status" value="1"/>
</dbReference>
<organism evidence="5 6">
    <name type="scientific">Diploscapter pachys</name>
    <dbReference type="NCBI Taxonomy" id="2018661"/>
    <lineage>
        <taxon>Eukaryota</taxon>
        <taxon>Metazoa</taxon>
        <taxon>Ecdysozoa</taxon>
        <taxon>Nematoda</taxon>
        <taxon>Chromadorea</taxon>
        <taxon>Rhabditida</taxon>
        <taxon>Rhabditina</taxon>
        <taxon>Rhabditomorpha</taxon>
        <taxon>Rhabditoidea</taxon>
        <taxon>Rhabditidae</taxon>
        <taxon>Diploscapter</taxon>
    </lineage>
</organism>
<dbReference type="FunFam" id="1.10.8.270:FF:000002">
    <property type="entry name" value="TBC1 domain family member 9B"/>
    <property type="match status" value="1"/>
</dbReference>
<dbReference type="Gene3D" id="1.10.8.270">
    <property type="entry name" value="putative rabgap domain of human tbc1 domain family member 14 like domains"/>
    <property type="match status" value="1"/>
</dbReference>
<dbReference type="SMART" id="SM00568">
    <property type="entry name" value="GRAM"/>
    <property type="match status" value="2"/>
</dbReference>
<feature type="domain" description="Rab-GAP TBC" evidence="4">
    <location>
        <begin position="482"/>
        <end position="669"/>
    </location>
</feature>
<evidence type="ECO:0000256" key="2">
    <source>
        <dbReference type="ARBA" id="ARBA00022737"/>
    </source>
</evidence>
<dbReference type="Pfam" id="PF00566">
    <property type="entry name" value="RabGAP-TBC"/>
    <property type="match status" value="1"/>
</dbReference>